<accession>A0A3M2LNE2</accession>
<feature type="region of interest" description="Disordered" evidence="1">
    <location>
        <begin position="1"/>
        <end position="30"/>
    </location>
</feature>
<sequence length="186" mass="20646">MALPQGERNRIREKADNLPQLPHLRPADPPRTYYCRDGSAGSMLVTMLSANRNLHSPVAAAMTLAWLTRGRMYVDASTLHSISGNRTDLKPRWLAGFATVLGIPAADLAAVTGIDLHEPPPPDDPPADDMAELLWACRRLTINQIDDLRLEAKTMLVEVPAGASDEDWNRVYRQSDGTWWGAPRRQ</sequence>
<gene>
    <name evidence="2" type="ORF">EBO15_38950</name>
</gene>
<keyword evidence="3" id="KW-1185">Reference proteome</keyword>
<comment type="caution">
    <text evidence="2">The sequence shown here is derived from an EMBL/GenBank/DDBJ whole genome shotgun (WGS) entry which is preliminary data.</text>
</comment>
<dbReference type="EMBL" id="RFFG01000141">
    <property type="protein sequence ID" value="RMI36308.1"/>
    <property type="molecule type" value="Genomic_DNA"/>
</dbReference>
<name>A0A3M2LNE2_9ACTN</name>
<protein>
    <submittedName>
        <fullName evidence="2">Uncharacterized protein</fullName>
    </submittedName>
</protein>
<dbReference type="AlphaFoldDB" id="A0A3M2LNE2"/>
<evidence type="ECO:0000313" key="3">
    <source>
        <dbReference type="Proteomes" id="UP000282674"/>
    </source>
</evidence>
<evidence type="ECO:0000256" key="1">
    <source>
        <dbReference type="SAM" id="MobiDB-lite"/>
    </source>
</evidence>
<proteinExistence type="predicted"/>
<organism evidence="2 3">
    <name type="scientific">Actinomadura harenae</name>
    <dbReference type="NCBI Taxonomy" id="2483351"/>
    <lineage>
        <taxon>Bacteria</taxon>
        <taxon>Bacillati</taxon>
        <taxon>Actinomycetota</taxon>
        <taxon>Actinomycetes</taxon>
        <taxon>Streptosporangiales</taxon>
        <taxon>Thermomonosporaceae</taxon>
        <taxon>Actinomadura</taxon>
    </lineage>
</organism>
<reference evidence="2 3" key="1">
    <citation type="submission" date="2018-10" db="EMBL/GenBank/DDBJ databases">
        <title>Isolation from soil.</title>
        <authorList>
            <person name="Hu J."/>
        </authorList>
    </citation>
    <scope>NUCLEOTIDE SEQUENCE [LARGE SCALE GENOMIC DNA]</scope>
    <source>
        <strain evidence="2 3">NEAU-Ht49</strain>
    </source>
</reference>
<evidence type="ECO:0000313" key="2">
    <source>
        <dbReference type="EMBL" id="RMI36308.1"/>
    </source>
</evidence>
<feature type="compositionally biased region" description="Basic and acidic residues" evidence="1">
    <location>
        <begin position="7"/>
        <end position="16"/>
    </location>
</feature>
<dbReference type="Proteomes" id="UP000282674">
    <property type="component" value="Unassembled WGS sequence"/>
</dbReference>